<dbReference type="SUPFAM" id="SSF53850">
    <property type="entry name" value="Periplasmic binding protein-like II"/>
    <property type="match status" value="1"/>
</dbReference>
<reference evidence="6" key="1">
    <citation type="submission" date="2018-06" db="EMBL/GenBank/DDBJ databases">
        <authorList>
            <person name="Zhirakovskaya E."/>
        </authorList>
    </citation>
    <scope>NUCLEOTIDE SEQUENCE</scope>
</reference>
<dbReference type="PANTHER" id="PTHR30537:SF3">
    <property type="entry name" value="TRANSCRIPTIONAL REGULATORY PROTEIN"/>
    <property type="match status" value="1"/>
</dbReference>
<dbReference type="InterPro" id="IPR000847">
    <property type="entry name" value="LysR_HTH_N"/>
</dbReference>
<evidence type="ECO:0000313" key="6">
    <source>
        <dbReference type="EMBL" id="VAW17664.1"/>
    </source>
</evidence>
<dbReference type="InterPro" id="IPR058163">
    <property type="entry name" value="LysR-type_TF_proteobact-type"/>
</dbReference>
<sequence length="338" mass="37464">MLLFIQLKQCRSLSLQDYKLTELLESAQNALTIVQKFTGRQGFNVPMNWNDFRFFLALARSGRLSIAGRQLGVDHATVARRIKSLEDALNTILFDRAPTGYKLTRNGADLVAIAERIENEAMLAGEAFGGQQKNLSGPVRVGVPEGIASYVVAAAAQKLCEAYPRLEIQLVALPQKFSLSKREADFVIAVSQPQSGRVRVKKIVDYQLHLVGSKDYLAQYPPVGAIADLKKLRGIGYVADMIFDKELDYIPLVDPSFHPRLTSTSVHVQLSGVLNGAGIAILPDFMTRGHDCLVRVLPNEISFARSFWFVVHEDYAQLERIRVCASALIDGMRAAFKN</sequence>
<keyword evidence="2" id="KW-0805">Transcription regulation</keyword>
<dbReference type="SUPFAM" id="SSF46785">
    <property type="entry name" value="Winged helix' DNA-binding domain"/>
    <property type="match status" value="1"/>
</dbReference>
<dbReference type="PROSITE" id="PS50931">
    <property type="entry name" value="HTH_LYSR"/>
    <property type="match status" value="1"/>
</dbReference>
<dbReference type="InterPro" id="IPR036388">
    <property type="entry name" value="WH-like_DNA-bd_sf"/>
</dbReference>
<dbReference type="PANTHER" id="PTHR30537">
    <property type="entry name" value="HTH-TYPE TRANSCRIPTIONAL REGULATOR"/>
    <property type="match status" value="1"/>
</dbReference>
<dbReference type="InterPro" id="IPR036390">
    <property type="entry name" value="WH_DNA-bd_sf"/>
</dbReference>
<keyword evidence="3" id="KW-0238">DNA-binding</keyword>
<dbReference type="Gene3D" id="1.10.10.10">
    <property type="entry name" value="Winged helix-like DNA-binding domain superfamily/Winged helix DNA-binding domain"/>
    <property type="match status" value="1"/>
</dbReference>
<gene>
    <name evidence="6" type="ORF">MNBD_ALPHA12-2329</name>
</gene>
<evidence type="ECO:0000256" key="2">
    <source>
        <dbReference type="ARBA" id="ARBA00023015"/>
    </source>
</evidence>
<comment type="similarity">
    <text evidence="1">Belongs to the LysR transcriptional regulatory family.</text>
</comment>
<dbReference type="GO" id="GO:0003700">
    <property type="term" value="F:DNA-binding transcription factor activity"/>
    <property type="evidence" value="ECO:0007669"/>
    <property type="project" value="InterPro"/>
</dbReference>
<evidence type="ECO:0000256" key="1">
    <source>
        <dbReference type="ARBA" id="ARBA00009437"/>
    </source>
</evidence>
<organism evidence="6">
    <name type="scientific">hydrothermal vent metagenome</name>
    <dbReference type="NCBI Taxonomy" id="652676"/>
    <lineage>
        <taxon>unclassified sequences</taxon>
        <taxon>metagenomes</taxon>
        <taxon>ecological metagenomes</taxon>
    </lineage>
</organism>
<proteinExistence type="inferred from homology"/>
<dbReference type="InterPro" id="IPR005119">
    <property type="entry name" value="LysR_subst-bd"/>
</dbReference>
<dbReference type="Gene3D" id="3.40.190.290">
    <property type="match status" value="1"/>
</dbReference>
<evidence type="ECO:0000259" key="5">
    <source>
        <dbReference type="PROSITE" id="PS50931"/>
    </source>
</evidence>
<dbReference type="GO" id="GO:0043565">
    <property type="term" value="F:sequence-specific DNA binding"/>
    <property type="evidence" value="ECO:0007669"/>
    <property type="project" value="TreeGrafter"/>
</dbReference>
<protein>
    <submittedName>
        <fullName evidence="6">Transcriptional regulator, LysR family</fullName>
    </submittedName>
</protein>
<dbReference type="EMBL" id="UOEO01000075">
    <property type="protein sequence ID" value="VAW17664.1"/>
    <property type="molecule type" value="Genomic_DNA"/>
</dbReference>
<name>A0A3B0UAE2_9ZZZZ</name>
<dbReference type="Pfam" id="PF00126">
    <property type="entry name" value="HTH_1"/>
    <property type="match status" value="1"/>
</dbReference>
<keyword evidence="4" id="KW-0804">Transcription</keyword>
<evidence type="ECO:0000256" key="3">
    <source>
        <dbReference type="ARBA" id="ARBA00023125"/>
    </source>
</evidence>
<feature type="domain" description="HTH lysR-type" evidence="5">
    <location>
        <begin position="47"/>
        <end position="104"/>
    </location>
</feature>
<dbReference type="Pfam" id="PF03466">
    <property type="entry name" value="LysR_substrate"/>
    <property type="match status" value="1"/>
</dbReference>
<dbReference type="AlphaFoldDB" id="A0A3B0UAE2"/>
<evidence type="ECO:0000256" key="4">
    <source>
        <dbReference type="ARBA" id="ARBA00023163"/>
    </source>
</evidence>
<dbReference type="GO" id="GO:0006351">
    <property type="term" value="P:DNA-templated transcription"/>
    <property type="evidence" value="ECO:0007669"/>
    <property type="project" value="TreeGrafter"/>
</dbReference>
<accession>A0A3B0UAE2</accession>